<name>A0AA41R109_9BACT</name>
<dbReference type="GO" id="GO:0000155">
    <property type="term" value="F:phosphorelay sensor kinase activity"/>
    <property type="evidence" value="ECO:0007669"/>
    <property type="project" value="InterPro"/>
</dbReference>
<dbReference type="Gene3D" id="3.30.565.10">
    <property type="entry name" value="Histidine kinase-like ATPase, C-terminal domain"/>
    <property type="match status" value="1"/>
</dbReference>
<dbReference type="InterPro" id="IPR036890">
    <property type="entry name" value="HATPase_C_sf"/>
</dbReference>
<keyword evidence="5" id="KW-0812">Transmembrane</keyword>
<dbReference type="AlphaFoldDB" id="A0AA41R109"/>
<feature type="transmembrane region" description="Helical" evidence="5">
    <location>
        <begin position="143"/>
        <end position="164"/>
    </location>
</feature>
<dbReference type="CDD" id="cd00082">
    <property type="entry name" value="HisKA"/>
    <property type="match status" value="1"/>
</dbReference>
<dbReference type="InterPro" id="IPR003594">
    <property type="entry name" value="HATPase_dom"/>
</dbReference>
<dbReference type="SUPFAM" id="SSF55874">
    <property type="entry name" value="ATPase domain of HSP90 chaperone/DNA topoisomerase II/histidine kinase"/>
    <property type="match status" value="1"/>
</dbReference>
<feature type="transmembrane region" description="Helical" evidence="5">
    <location>
        <begin position="118"/>
        <end position="136"/>
    </location>
</feature>
<proteinExistence type="predicted"/>
<feature type="transmembrane region" description="Helical" evidence="5">
    <location>
        <begin position="60"/>
        <end position="80"/>
    </location>
</feature>
<gene>
    <name evidence="7" type="ORF">MRX98_01450</name>
</gene>
<dbReference type="InterPro" id="IPR036259">
    <property type="entry name" value="MFS_trans_sf"/>
</dbReference>
<protein>
    <recommendedName>
        <fullName evidence="2">histidine kinase</fullName>
        <ecNumber evidence="2">2.7.13.3</ecNumber>
    </recommendedName>
</protein>
<keyword evidence="4" id="KW-0175">Coiled coil</keyword>
<keyword evidence="7" id="KW-0067">ATP-binding</keyword>
<keyword evidence="5" id="KW-0472">Membrane</keyword>
<feature type="transmembrane region" description="Helical" evidence="5">
    <location>
        <begin position="170"/>
        <end position="190"/>
    </location>
</feature>
<evidence type="ECO:0000256" key="5">
    <source>
        <dbReference type="SAM" id="Phobius"/>
    </source>
</evidence>
<feature type="transmembrane region" description="Helical" evidence="5">
    <location>
        <begin position="35"/>
        <end position="54"/>
    </location>
</feature>
<dbReference type="Gene3D" id="1.10.287.130">
    <property type="match status" value="1"/>
</dbReference>
<comment type="caution">
    <text evidence="7">The sequence shown here is derived from an EMBL/GenBank/DDBJ whole genome shotgun (WGS) entry which is preliminary data.</text>
</comment>
<dbReference type="PANTHER" id="PTHR43065:SF42">
    <property type="entry name" value="TWO-COMPONENT SENSOR PPRA"/>
    <property type="match status" value="1"/>
</dbReference>
<dbReference type="PRINTS" id="PR00344">
    <property type="entry name" value="BCTRLSENSOR"/>
</dbReference>
<keyword evidence="7" id="KW-0547">Nucleotide-binding</keyword>
<dbReference type="EC" id="2.7.13.3" evidence="2"/>
<keyword evidence="3" id="KW-0597">Phosphoprotein</keyword>
<dbReference type="PANTHER" id="PTHR43065">
    <property type="entry name" value="SENSOR HISTIDINE KINASE"/>
    <property type="match status" value="1"/>
</dbReference>
<evidence type="ECO:0000313" key="7">
    <source>
        <dbReference type="EMBL" id="MCJ8499225.1"/>
    </source>
</evidence>
<dbReference type="SUPFAM" id="SSF47384">
    <property type="entry name" value="Homodimeric domain of signal transducing histidine kinase"/>
    <property type="match status" value="1"/>
</dbReference>
<dbReference type="SUPFAM" id="SSF103473">
    <property type="entry name" value="MFS general substrate transporter"/>
    <property type="match status" value="1"/>
</dbReference>
<evidence type="ECO:0000256" key="1">
    <source>
        <dbReference type="ARBA" id="ARBA00000085"/>
    </source>
</evidence>
<keyword evidence="8" id="KW-1185">Reference proteome</keyword>
<keyword evidence="5" id="KW-1133">Transmembrane helix</keyword>
<evidence type="ECO:0000256" key="3">
    <source>
        <dbReference type="ARBA" id="ARBA00022553"/>
    </source>
</evidence>
<evidence type="ECO:0000256" key="2">
    <source>
        <dbReference type="ARBA" id="ARBA00012438"/>
    </source>
</evidence>
<organism evidence="7 8">
    <name type="scientific">Desulfatitalea alkaliphila</name>
    <dbReference type="NCBI Taxonomy" id="2929485"/>
    <lineage>
        <taxon>Bacteria</taxon>
        <taxon>Pseudomonadati</taxon>
        <taxon>Thermodesulfobacteriota</taxon>
        <taxon>Desulfobacteria</taxon>
        <taxon>Desulfobacterales</taxon>
        <taxon>Desulfosarcinaceae</taxon>
        <taxon>Desulfatitalea</taxon>
    </lineage>
</organism>
<evidence type="ECO:0000313" key="8">
    <source>
        <dbReference type="Proteomes" id="UP001165427"/>
    </source>
</evidence>
<dbReference type="PROSITE" id="PS50109">
    <property type="entry name" value="HIS_KIN"/>
    <property type="match status" value="1"/>
</dbReference>
<sequence length="634" mass="70773">MKKGKSVEGTDKGSPEARQTPDLVRATEIAYHRGLNRWIVLMSTPLFLFFSIFHGRLGNALQSLIFALLAVNAVIGLFLGWRMQSIAHLVRLKRVSGGIAFGLLAASFAMGVYHSHTFYIFFPWIFIYPFGVMLFFGERIGLLGALLFSWVMVALLLGVALPEWDAWSRYMMRSNAVFALLTVLAMALIAERYRVQVQRKLVAAREEARAAEQHQRQANRELQQEIERRALSEKALARSEMRYRALFEEAAVSLWEEDWSELKRHLDRLPSADRADLKRYFETHAEMLLPYYAKTVLTGVNQATVRLFEAPDAATMVSRRGAVLPRDGGRFLAERMAALSAAGHHHTEVAGRTLKGRSLHLLVSSTVPAGFEASWEKVYTSVFDITDRVALEEEKMRMVRQLQRGREIQAIATLAGGIAHRFNNALAVIKGNLELLEIKAPRPLDEQRHWEAVWESAERMGRLTDQLLAYARGGKYRPRSFSANQLLQTILNEKALVPGDKEIRLQIALAPTLHDIQGDTTQINMVFEAVLTNAVEAMDSGGRLVIATENTRVEGREGLADGPYVVVTVEDSGTGMDGETLDRVFEPFYTTKLYGRGLGMAAAYGVVSNHGGRIAVSSQPGSGTRVEIYLPALI</sequence>
<dbReference type="SMART" id="SM00388">
    <property type="entry name" value="HisKA"/>
    <property type="match status" value="1"/>
</dbReference>
<accession>A0AA41R109</accession>
<dbReference type="Proteomes" id="UP001165427">
    <property type="component" value="Unassembled WGS sequence"/>
</dbReference>
<dbReference type="Pfam" id="PF02518">
    <property type="entry name" value="HATPase_c"/>
    <property type="match status" value="1"/>
</dbReference>
<reference evidence="7" key="1">
    <citation type="submission" date="2022-04" db="EMBL/GenBank/DDBJ databases">
        <title>Desulfatitalea alkaliphila sp. nov., a novel anaerobic sulfate-reducing bacterium isolated from terrestrial mud volcano, Taman Peninsula, Russia.</title>
        <authorList>
            <person name="Khomyakova M.A."/>
            <person name="Merkel A.Y."/>
            <person name="Slobodkin A.I."/>
        </authorList>
    </citation>
    <scope>NUCLEOTIDE SEQUENCE</scope>
    <source>
        <strain evidence="7">M08but</strain>
    </source>
</reference>
<evidence type="ECO:0000256" key="4">
    <source>
        <dbReference type="SAM" id="Coils"/>
    </source>
</evidence>
<feature type="domain" description="Histidine kinase" evidence="6">
    <location>
        <begin position="417"/>
        <end position="634"/>
    </location>
</feature>
<dbReference type="EMBL" id="JALJRB010000001">
    <property type="protein sequence ID" value="MCJ8499225.1"/>
    <property type="molecule type" value="Genomic_DNA"/>
</dbReference>
<feature type="coiled-coil region" evidence="4">
    <location>
        <begin position="194"/>
        <end position="228"/>
    </location>
</feature>
<dbReference type="SMART" id="SM00387">
    <property type="entry name" value="HATPase_c"/>
    <property type="match status" value="1"/>
</dbReference>
<dbReference type="InterPro" id="IPR004358">
    <property type="entry name" value="Sig_transdc_His_kin-like_C"/>
</dbReference>
<comment type="catalytic activity">
    <reaction evidence="1">
        <text>ATP + protein L-histidine = ADP + protein N-phospho-L-histidine.</text>
        <dbReference type="EC" id="2.7.13.3"/>
    </reaction>
</comment>
<dbReference type="InterPro" id="IPR036097">
    <property type="entry name" value="HisK_dim/P_sf"/>
</dbReference>
<dbReference type="RefSeq" id="WP_246902380.1">
    <property type="nucleotide sequence ID" value="NZ_JALJRB010000001.1"/>
</dbReference>
<dbReference type="Pfam" id="PF00512">
    <property type="entry name" value="HisKA"/>
    <property type="match status" value="1"/>
</dbReference>
<dbReference type="GO" id="GO:0005524">
    <property type="term" value="F:ATP binding"/>
    <property type="evidence" value="ECO:0007669"/>
    <property type="project" value="UniProtKB-KW"/>
</dbReference>
<dbReference type="InterPro" id="IPR003661">
    <property type="entry name" value="HisK_dim/P_dom"/>
</dbReference>
<dbReference type="InterPro" id="IPR005467">
    <property type="entry name" value="His_kinase_dom"/>
</dbReference>
<evidence type="ECO:0000259" key="6">
    <source>
        <dbReference type="PROSITE" id="PS50109"/>
    </source>
</evidence>
<feature type="transmembrane region" description="Helical" evidence="5">
    <location>
        <begin position="92"/>
        <end position="112"/>
    </location>
</feature>